<protein>
    <submittedName>
        <fullName evidence="7">Cytochrome c oxidase subunit II</fullName>
    </submittedName>
</protein>
<feature type="transmembrane region" description="Helical" evidence="5">
    <location>
        <begin position="65"/>
        <end position="83"/>
    </location>
</feature>
<dbReference type="SUPFAM" id="SSF49503">
    <property type="entry name" value="Cupredoxins"/>
    <property type="match status" value="1"/>
</dbReference>
<reference evidence="7 8" key="1">
    <citation type="submission" date="2022-06" db="EMBL/GenBank/DDBJ databases">
        <title>Halomicroarcula sp. a new haloarchaeum isolate from saline soil.</title>
        <authorList>
            <person name="Strakova D."/>
            <person name="Galisteo C."/>
            <person name="Sanchez-Porro C."/>
            <person name="Ventosa A."/>
        </authorList>
    </citation>
    <scope>NUCLEOTIDE SEQUENCE [LARGE SCALE GENOMIC DNA]</scope>
    <source>
        <strain evidence="7 8">S3CR25-11</strain>
    </source>
</reference>
<keyword evidence="8" id="KW-1185">Reference proteome</keyword>
<evidence type="ECO:0000259" key="6">
    <source>
        <dbReference type="PROSITE" id="PS50857"/>
    </source>
</evidence>
<feature type="region of interest" description="Disordered" evidence="4">
    <location>
        <begin position="274"/>
        <end position="294"/>
    </location>
</feature>
<feature type="domain" description="Cytochrome oxidase subunit II copper A binding" evidence="6">
    <location>
        <begin position="143"/>
        <end position="270"/>
    </location>
</feature>
<keyword evidence="5" id="KW-1133">Transmembrane helix</keyword>
<dbReference type="InterPro" id="IPR045187">
    <property type="entry name" value="CcO_II"/>
</dbReference>
<sequence>MSDADDDVTVPDDSSYGTLSGAFWALVIAFGLGLFFYDFGVVTLEEVANGQPIGIIHNFRVTMSVIAMVGGGGFVAVTGWFVYRYAAPRRETAAKLRPGSGRYTFSVWSLGIAFLVLMTVFMGAGALAQTDQAADPTTQAGTDRVLEMDITAGQWFFRYDVAGVPFTQGNHVVLPADTVIKFRITSADVIHSFAIQELGVKKDAMPGQINSAWFSVEGVEGERTITVNGTEIPADTYQVTCAELCGKGHSQMVSQVFVVSPEDYRTWVEANGGTVPESFEASEGGHGEEEEGGH</sequence>
<dbReference type="Gene3D" id="2.60.40.420">
    <property type="entry name" value="Cupredoxins - blue copper proteins"/>
    <property type="match status" value="1"/>
</dbReference>
<comment type="caution">
    <text evidence="7">The sequence shown here is derived from an EMBL/GenBank/DDBJ whole genome shotgun (WGS) entry which is preliminary data.</text>
</comment>
<evidence type="ECO:0000313" key="8">
    <source>
        <dbReference type="Proteomes" id="UP001268864"/>
    </source>
</evidence>
<evidence type="ECO:0000256" key="4">
    <source>
        <dbReference type="SAM" id="MobiDB-lite"/>
    </source>
</evidence>
<dbReference type="Proteomes" id="UP001268864">
    <property type="component" value="Unassembled WGS sequence"/>
</dbReference>
<dbReference type="InterPro" id="IPR002429">
    <property type="entry name" value="CcO_II-like_C"/>
</dbReference>
<name>A0ABU2FVT7_9EURY</name>
<dbReference type="EMBL" id="JAMQOS010000008">
    <property type="protein sequence ID" value="MDS0284271.1"/>
    <property type="molecule type" value="Genomic_DNA"/>
</dbReference>
<feature type="compositionally biased region" description="Basic and acidic residues" evidence="4">
    <location>
        <begin position="283"/>
        <end position="294"/>
    </location>
</feature>
<dbReference type="PANTHER" id="PTHR22888">
    <property type="entry name" value="CYTOCHROME C OXIDASE, SUBUNIT II"/>
    <property type="match status" value="1"/>
</dbReference>
<comment type="similarity">
    <text evidence="2">Belongs to the cytochrome c oxidase subunit 2 family.</text>
</comment>
<organism evidence="7 8">
    <name type="scientific">Haloarcula onubensis</name>
    <dbReference type="NCBI Taxonomy" id="2950539"/>
    <lineage>
        <taxon>Archaea</taxon>
        <taxon>Methanobacteriati</taxon>
        <taxon>Methanobacteriota</taxon>
        <taxon>Stenosarchaea group</taxon>
        <taxon>Halobacteria</taxon>
        <taxon>Halobacteriales</taxon>
        <taxon>Haloarculaceae</taxon>
        <taxon>Haloarcula</taxon>
    </lineage>
</organism>
<comment type="subcellular location">
    <subcellularLocation>
        <location evidence="1">Membrane</location>
    </subcellularLocation>
</comment>
<feature type="transmembrane region" description="Helical" evidence="5">
    <location>
        <begin position="22"/>
        <end position="44"/>
    </location>
</feature>
<dbReference type="InterPro" id="IPR008972">
    <property type="entry name" value="Cupredoxin"/>
</dbReference>
<dbReference type="PANTHER" id="PTHR22888:SF9">
    <property type="entry name" value="CYTOCHROME C OXIDASE SUBUNIT 2"/>
    <property type="match status" value="1"/>
</dbReference>
<dbReference type="Pfam" id="PF00116">
    <property type="entry name" value="COX2"/>
    <property type="match status" value="1"/>
</dbReference>
<evidence type="ECO:0000313" key="7">
    <source>
        <dbReference type="EMBL" id="MDS0284271.1"/>
    </source>
</evidence>
<accession>A0ABU2FVT7</accession>
<feature type="transmembrane region" description="Helical" evidence="5">
    <location>
        <begin position="103"/>
        <end position="128"/>
    </location>
</feature>
<evidence type="ECO:0000256" key="3">
    <source>
        <dbReference type="ARBA" id="ARBA00023136"/>
    </source>
</evidence>
<evidence type="ECO:0000256" key="5">
    <source>
        <dbReference type="SAM" id="Phobius"/>
    </source>
</evidence>
<evidence type="ECO:0000256" key="1">
    <source>
        <dbReference type="ARBA" id="ARBA00004370"/>
    </source>
</evidence>
<evidence type="ECO:0000256" key="2">
    <source>
        <dbReference type="ARBA" id="ARBA00007866"/>
    </source>
</evidence>
<proteinExistence type="inferred from homology"/>
<gene>
    <name evidence="7" type="ORF">NDI86_19445</name>
</gene>
<keyword evidence="5" id="KW-0812">Transmembrane</keyword>
<dbReference type="PROSITE" id="PS50857">
    <property type="entry name" value="COX2_CUA"/>
    <property type="match status" value="1"/>
</dbReference>
<dbReference type="RefSeq" id="WP_310902013.1">
    <property type="nucleotide sequence ID" value="NZ_JAMQOS010000008.1"/>
</dbReference>
<keyword evidence="3 5" id="KW-0472">Membrane</keyword>